<evidence type="ECO:0000313" key="1">
    <source>
        <dbReference type="EMBL" id="GFR07858.1"/>
    </source>
</evidence>
<sequence length="121" mass="13700">MNAAEQINEVPVHVLLGQLKLCKWMIKIASILIPYCVGIDCVRSPFVKAYWAAASARFTTTFINNSFGHKCGVCDRLWLLHSLTPTKKKHLPMLNNTEKLVTDFIRCYMSKNSLDSDKVPT</sequence>
<dbReference type="Proteomes" id="UP000887116">
    <property type="component" value="Unassembled WGS sequence"/>
</dbReference>
<protein>
    <submittedName>
        <fullName evidence="1">Uncharacterized protein</fullName>
    </submittedName>
</protein>
<accession>A0A8X6GNL2</accession>
<dbReference type="AlphaFoldDB" id="A0A8X6GNL2"/>
<name>A0A8X6GNL2_TRICU</name>
<evidence type="ECO:0000313" key="2">
    <source>
        <dbReference type="Proteomes" id="UP000887116"/>
    </source>
</evidence>
<comment type="caution">
    <text evidence="1">The sequence shown here is derived from an EMBL/GenBank/DDBJ whole genome shotgun (WGS) entry which is preliminary data.</text>
</comment>
<dbReference type="EMBL" id="BMAO01036069">
    <property type="protein sequence ID" value="GFR07858.1"/>
    <property type="molecule type" value="Genomic_DNA"/>
</dbReference>
<gene>
    <name evidence="1" type="ORF">TNCT_318501</name>
</gene>
<keyword evidence="2" id="KW-1185">Reference proteome</keyword>
<reference evidence="1" key="1">
    <citation type="submission" date="2020-07" db="EMBL/GenBank/DDBJ databases">
        <title>Multicomponent nature underlies the extraordinary mechanical properties of spider dragline silk.</title>
        <authorList>
            <person name="Kono N."/>
            <person name="Nakamura H."/>
            <person name="Mori M."/>
            <person name="Yoshida Y."/>
            <person name="Ohtoshi R."/>
            <person name="Malay A.D."/>
            <person name="Moran D.A.P."/>
            <person name="Tomita M."/>
            <person name="Numata K."/>
            <person name="Arakawa K."/>
        </authorList>
    </citation>
    <scope>NUCLEOTIDE SEQUENCE</scope>
</reference>
<proteinExistence type="predicted"/>
<organism evidence="1 2">
    <name type="scientific">Trichonephila clavata</name>
    <name type="common">Joro spider</name>
    <name type="synonym">Nephila clavata</name>
    <dbReference type="NCBI Taxonomy" id="2740835"/>
    <lineage>
        <taxon>Eukaryota</taxon>
        <taxon>Metazoa</taxon>
        <taxon>Ecdysozoa</taxon>
        <taxon>Arthropoda</taxon>
        <taxon>Chelicerata</taxon>
        <taxon>Arachnida</taxon>
        <taxon>Araneae</taxon>
        <taxon>Araneomorphae</taxon>
        <taxon>Entelegynae</taxon>
        <taxon>Araneoidea</taxon>
        <taxon>Nephilidae</taxon>
        <taxon>Trichonephila</taxon>
    </lineage>
</organism>